<accession>A0ABR3LED2</accession>
<evidence type="ECO:0000313" key="2">
    <source>
        <dbReference type="Proteomes" id="UP001558613"/>
    </source>
</evidence>
<keyword evidence="2" id="KW-1185">Reference proteome</keyword>
<gene>
    <name evidence="1" type="ORF">QQF64_019021</name>
</gene>
<dbReference type="EMBL" id="JAYMGO010000022">
    <property type="protein sequence ID" value="KAL1251225.1"/>
    <property type="molecule type" value="Genomic_DNA"/>
</dbReference>
<reference evidence="1 2" key="1">
    <citation type="submission" date="2023-09" db="EMBL/GenBank/DDBJ databases">
        <authorList>
            <person name="Wang M."/>
        </authorList>
    </citation>
    <scope>NUCLEOTIDE SEQUENCE [LARGE SCALE GENOMIC DNA]</scope>
    <source>
        <strain evidence="1">GT-2023</strain>
        <tissue evidence="1">Liver</tissue>
    </source>
</reference>
<proteinExistence type="predicted"/>
<sequence length="84" mass="9509">MATAGLCASKFGGRENFSCGVFVDCSERCNRPGAGRQLCYYEDMLICEGSNSSGTHYPERWSERAAMSVELRKWKAFSLRYIHQ</sequence>
<name>A0ABR3LED2_9TELE</name>
<dbReference type="Proteomes" id="UP001558613">
    <property type="component" value="Unassembled WGS sequence"/>
</dbReference>
<protein>
    <submittedName>
        <fullName evidence="1">Uncharacterized protein</fullName>
    </submittedName>
</protein>
<evidence type="ECO:0000313" key="1">
    <source>
        <dbReference type="EMBL" id="KAL1251225.1"/>
    </source>
</evidence>
<organism evidence="1 2">
    <name type="scientific">Cirrhinus molitorella</name>
    <name type="common">mud carp</name>
    <dbReference type="NCBI Taxonomy" id="172907"/>
    <lineage>
        <taxon>Eukaryota</taxon>
        <taxon>Metazoa</taxon>
        <taxon>Chordata</taxon>
        <taxon>Craniata</taxon>
        <taxon>Vertebrata</taxon>
        <taxon>Euteleostomi</taxon>
        <taxon>Actinopterygii</taxon>
        <taxon>Neopterygii</taxon>
        <taxon>Teleostei</taxon>
        <taxon>Ostariophysi</taxon>
        <taxon>Cypriniformes</taxon>
        <taxon>Cyprinidae</taxon>
        <taxon>Labeoninae</taxon>
        <taxon>Labeonini</taxon>
        <taxon>Cirrhinus</taxon>
    </lineage>
</organism>
<comment type="caution">
    <text evidence="1">The sequence shown here is derived from an EMBL/GenBank/DDBJ whole genome shotgun (WGS) entry which is preliminary data.</text>
</comment>